<dbReference type="AlphaFoldDB" id="A0A518VCK2"/>
<dbReference type="Gene3D" id="2.40.50.1020">
    <property type="entry name" value="LytTr DNA-binding domain"/>
    <property type="match status" value="1"/>
</dbReference>
<evidence type="ECO:0000313" key="3">
    <source>
        <dbReference type="Proteomes" id="UP000319432"/>
    </source>
</evidence>
<organism evidence="2 3">
    <name type="scientific">Brevibacillus laterosporus</name>
    <name type="common">Bacillus laterosporus</name>
    <dbReference type="NCBI Taxonomy" id="1465"/>
    <lineage>
        <taxon>Bacteria</taxon>
        <taxon>Bacillati</taxon>
        <taxon>Bacillota</taxon>
        <taxon>Bacilli</taxon>
        <taxon>Bacillales</taxon>
        <taxon>Paenibacillaceae</taxon>
        <taxon>Brevibacillus</taxon>
    </lineage>
</organism>
<keyword evidence="3" id="KW-1185">Reference proteome</keyword>
<feature type="domain" description="HTH LytTR-type" evidence="1">
    <location>
        <begin position="25"/>
        <end position="119"/>
    </location>
</feature>
<dbReference type="GO" id="GO:0003677">
    <property type="term" value="F:DNA binding"/>
    <property type="evidence" value="ECO:0007669"/>
    <property type="project" value="InterPro"/>
</dbReference>
<accession>A0A518VCK2</accession>
<evidence type="ECO:0000313" key="2">
    <source>
        <dbReference type="EMBL" id="QDX94708.1"/>
    </source>
</evidence>
<evidence type="ECO:0000259" key="1">
    <source>
        <dbReference type="Pfam" id="PF04397"/>
    </source>
</evidence>
<proteinExistence type="predicted"/>
<dbReference type="InterPro" id="IPR007492">
    <property type="entry name" value="LytTR_DNA-bd_dom"/>
</dbReference>
<dbReference type="Pfam" id="PF04397">
    <property type="entry name" value="LytTR"/>
    <property type="match status" value="1"/>
</dbReference>
<name>A0A518VCK2_BRELA</name>
<dbReference type="Proteomes" id="UP000319432">
    <property type="component" value="Chromosome"/>
</dbReference>
<protein>
    <recommendedName>
        <fullName evidence="1">HTH LytTR-type domain-containing protein</fullName>
    </recommendedName>
</protein>
<dbReference type="EMBL" id="CP033464">
    <property type="protein sequence ID" value="QDX94708.1"/>
    <property type="molecule type" value="Genomic_DNA"/>
</dbReference>
<sequence>MKKMAEYMKITGIRADRKYDETDYRLLDLDDILYIGFIYQGKIKILTFHTIYGKYHPIATLEGFRVLLKDHGFRSLDSVNVVNMSKIKSVVESDADIRVYFEDGTYTTVSRAKSALLKNFPKKTIDLG</sequence>
<reference evidence="2 3" key="1">
    <citation type="submission" date="2018-11" db="EMBL/GenBank/DDBJ databases">
        <title>Phylogenetic determinants of toxin gene distribution in genomes of Brevibacillus laterosporus.</title>
        <authorList>
            <person name="Glare T.R."/>
            <person name="Durrant A."/>
            <person name="Berry C."/>
            <person name="Palma L."/>
            <person name="Ormskirk M."/>
            <person name="Cox M.O."/>
        </authorList>
    </citation>
    <scope>NUCLEOTIDE SEQUENCE [LARGE SCALE GENOMIC DNA]</scope>
    <source>
        <strain evidence="2 3">1821L</strain>
    </source>
</reference>
<gene>
    <name evidence="2" type="ORF">EEL30_21955</name>
</gene>